<gene>
    <name evidence="6" type="ORF">JIN85_14015</name>
</gene>
<dbReference type="InterPro" id="IPR002941">
    <property type="entry name" value="DNA_methylase_N4/N6"/>
</dbReference>
<dbReference type="EC" id="2.1.1.-" evidence="4"/>
<dbReference type="GO" id="GO:0009007">
    <property type="term" value="F:site-specific DNA-methyltransferase (adenine-specific) activity"/>
    <property type="evidence" value="ECO:0007669"/>
    <property type="project" value="TreeGrafter"/>
</dbReference>
<dbReference type="GO" id="GO:0005737">
    <property type="term" value="C:cytoplasm"/>
    <property type="evidence" value="ECO:0007669"/>
    <property type="project" value="TreeGrafter"/>
</dbReference>
<dbReference type="PRINTS" id="PR00508">
    <property type="entry name" value="S21N4MTFRASE"/>
</dbReference>
<keyword evidence="2 6" id="KW-0489">Methyltransferase</keyword>
<evidence type="ECO:0000256" key="2">
    <source>
        <dbReference type="ARBA" id="ARBA00022603"/>
    </source>
</evidence>
<dbReference type="GO" id="GO:0008170">
    <property type="term" value="F:N-methyltransferase activity"/>
    <property type="evidence" value="ECO:0007669"/>
    <property type="project" value="InterPro"/>
</dbReference>
<name>A0A934VVG4_9BACT</name>
<dbReference type="GO" id="GO:0032259">
    <property type="term" value="P:methylation"/>
    <property type="evidence" value="ECO:0007669"/>
    <property type="project" value="UniProtKB-KW"/>
</dbReference>
<dbReference type="AlphaFoldDB" id="A0A934VVG4"/>
<evidence type="ECO:0000256" key="1">
    <source>
        <dbReference type="ARBA" id="ARBA00006594"/>
    </source>
</evidence>
<dbReference type="SUPFAM" id="SSF53335">
    <property type="entry name" value="S-adenosyl-L-methionine-dependent methyltransferases"/>
    <property type="match status" value="1"/>
</dbReference>
<dbReference type="Gene3D" id="3.40.50.150">
    <property type="entry name" value="Vaccinia Virus protein VP39"/>
    <property type="match status" value="1"/>
</dbReference>
<dbReference type="Pfam" id="PF01555">
    <property type="entry name" value="N6_N4_Mtase"/>
    <property type="match status" value="1"/>
</dbReference>
<dbReference type="InterPro" id="IPR002052">
    <property type="entry name" value="DNA_methylase_N6_adenine_CS"/>
</dbReference>
<evidence type="ECO:0000313" key="7">
    <source>
        <dbReference type="Proteomes" id="UP000603141"/>
    </source>
</evidence>
<feature type="domain" description="DNA methylase N-4/N-6" evidence="5">
    <location>
        <begin position="38"/>
        <end position="219"/>
    </location>
</feature>
<comment type="similarity">
    <text evidence="1 4">Belongs to the N(4)/N(6)-methyltransferase family.</text>
</comment>
<dbReference type="PANTHER" id="PTHR13370:SF3">
    <property type="entry name" value="TRNA (GUANINE(10)-N2)-METHYLTRANSFERASE HOMOLOG"/>
    <property type="match status" value="1"/>
</dbReference>
<keyword evidence="3" id="KW-0808">Transferase</keyword>
<reference evidence="6" key="1">
    <citation type="submission" date="2021-01" db="EMBL/GenBank/DDBJ databases">
        <title>Modified the classification status of verrucomicrobia.</title>
        <authorList>
            <person name="Feng X."/>
        </authorList>
    </citation>
    <scope>NUCLEOTIDE SEQUENCE</scope>
    <source>
        <strain evidence="6">KCTC 22041</strain>
    </source>
</reference>
<evidence type="ECO:0000313" key="6">
    <source>
        <dbReference type="EMBL" id="MBK1883537.1"/>
    </source>
</evidence>
<dbReference type="PROSITE" id="PS00092">
    <property type="entry name" value="N6_MTASE"/>
    <property type="match status" value="1"/>
</dbReference>
<evidence type="ECO:0000256" key="3">
    <source>
        <dbReference type="ARBA" id="ARBA00022679"/>
    </source>
</evidence>
<dbReference type="InterPro" id="IPR029063">
    <property type="entry name" value="SAM-dependent_MTases_sf"/>
</dbReference>
<dbReference type="InterPro" id="IPR001091">
    <property type="entry name" value="RM_Methyltransferase"/>
</dbReference>
<comment type="caution">
    <text evidence="6">The sequence shown here is derived from an EMBL/GenBank/DDBJ whole genome shotgun (WGS) entry which is preliminary data.</text>
</comment>
<dbReference type="GO" id="GO:0003677">
    <property type="term" value="F:DNA binding"/>
    <property type="evidence" value="ECO:0007669"/>
    <property type="project" value="InterPro"/>
</dbReference>
<proteinExistence type="inferred from homology"/>
<dbReference type="RefSeq" id="WP_200271785.1">
    <property type="nucleotide sequence ID" value="NZ_JAENIJ010000023.1"/>
</dbReference>
<dbReference type="PANTHER" id="PTHR13370">
    <property type="entry name" value="RNA METHYLASE-RELATED"/>
    <property type="match status" value="1"/>
</dbReference>
<protein>
    <recommendedName>
        <fullName evidence="4">Methyltransferase</fullName>
        <ecNumber evidence="4">2.1.1.-</ecNumber>
    </recommendedName>
</protein>
<dbReference type="EMBL" id="JAENIJ010000023">
    <property type="protein sequence ID" value="MBK1883537.1"/>
    <property type="molecule type" value="Genomic_DNA"/>
</dbReference>
<organism evidence="6 7">
    <name type="scientific">Luteolibacter pohnpeiensis</name>
    <dbReference type="NCBI Taxonomy" id="454153"/>
    <lineage>
        <taxon>Bacteria</taxon>
        <taxon>Pseudomonadati</taxon>
        <taxon>Verrucomicrobiota</taxon>
        <taxon>Verrucomicrobiia</taxon>
        <taxon>Verrucomicrobiales</taxon>
        <taxon>Verrucomicrobiaceae</taxon>
        <taxon>Luteolibacter</taxon>
    </lineage>
</organism>
<evidence type="ECO:0000259" key="5">
    <source>
        <dbReference type="Pfam" id="PF01555"/>
    </source>
</evidence>
<keyword evidence="7" id="KW-1185">Reference proteome</keyword>
<dbReference type="NCBIfam" id="NF010253">
    <property type="entry name" value="PRK13699.1"/>
    <property type="match status" value="1"/>
</dbReference>
<dbReference type="Proteomes" id="UP000603141">
    <property type="component" value="Unassembled WGS sequence"/>
</dbReference>
<sequence>MLVAYENQNLSSPSTRSNQLIHGDCIDVLSQLPSACADLAITDPPYLVNYRDRSGRTILGDNQSDWLKPAFAAIHRALKNDSFLISFYGWNKVDLFMDAWKRAGFTPVGHIVWQKRYASNSRFLSYTHEQAYLLAKGRPPLPDTPLSDVQPWHYSGNALHPNQKSVRVIEPLIQSFSRPGDLILDPFCGSGTTAVAAKQTGRRYLAIEKSDEYHAIAAKRLA</sequence>
<accession>A0A934VVG4</accession>
<evidence type="ECO:0000256" key="4">
    <source>
        <dbReference type="RuleBase" id="RU362026"/>
    </source>
</evidence>